<proteinExistence type="predicted"/>
<dbReference type="GeneID" id="108809329"/>
<evidence type="ECO:0000313" key="3">
    <source>
        <dbReference type="RefSeq" id="XP_056844322.1"/>
    </source>
</evidence>
<organism evidence="2 3">
    <name type="scientific">Raphanus sativus</name>
    <name type="common">Radish</name>
    <name type="synonym">Raphanus raphanistrum var. sativus</name>
    <dbReference type="NCBI Taxonomy" id="3726"/>
    <lineage>
        <taxon>Eukaryota</taxon>
        <taxon>Viridiplantae</taxon>
        <taxon>Streptophyta</taxon>
        <taxon>Embryophyta</taxon>
        <taxon>Tracheophyta</taxon>
        <taxon>Spermatophyta</taxon>
        <taxon>Magnoliopsida</taxon>
        <taxon>eudicotyledons</taxon>
        <taxon>Gunneridae</taxon>
        <taxon>Pentapetalae</taxon>
        <taxon>rosids</taxon>
        <taxon>malvids</taxon>
        <taxon>Brassicales</taxon>
        <taxon>Brassicaceae</taxon>
        <taxon>Brassiceae</taxon>
        <taxon>Raphanus</taxon>
    </lineage>
</organism>
<dbReference type="PANTHER" id="PTHR36310:SF1">
    <property type="entry name" value="CYCLIN-DEPENDENT PROTEIN KINASE INHIBITOR SMR11"/>
    <property type="match status" value="1"/>
</dbReference>
<gene>
    <name evidence="3" type="primary">LOC108809329</name>
</gene>
<reference evidence="2" key="1">
    <citation type="journal article" date="2019" name="Database">
        <title>The radish genome database (RadishGD): an integrated information resource for radish genomics.</title>
        <authorList>
            <person name="Yu H.J."/>
            <person name="Baek S."/>
            <person name="Lee Y.J."/>
            <person name="Cho A."/>
            <person name="Mun J.H."/>
        </authorList>
    </citation>
    <scope>NUCLEOTIDE SEQUENCE [LARGE SCALE GENOMIC DNA]</scope>
    <source>
        <strain evidence="2">cv. WK10039</strain>
    </source>
</reference>
<dbReference type="Proteomes" id="UP000504610">
    <property type="component" value="Chromosome 6"/>
</dbReference>
<reference evidence="3" key="2">
    <citation type="submission" date="2025-08" db="UniProtKB">
        <authorList>
            <consortium name="RefSeq"/>
        </authorList>
    </citation>
    <scope>IDENTIFICATION</scope>
    <source>
        <tissue evidence="3">Leaf</tissue>
    </source>
</reference>
<evidence type="ECO:0000256" key="1">
    <source>
        <dbReference type="SAM" id="MobiDB-lite"/>
    </source>
</evidence>
<feature type="compositionally biased region" description="Basic and acidic residues" evidence="1">
    <location>
        <begin position="45"/>
        <end position="58"/>
    </location>
</feature>
<dbReference type="AlphaFoldDB" id="A0A9W3BYI2"/>
<name>A0A9W3BYI2_RAPSA</name>
<dbReference type="InterPro" id="IPR038971">
    <property type="entry name" value="SMR11/SMR16"/>
</dbReference>
<sequence>MAQTKTYSASLSGPRTLPFIPLSQLSAILSFFNRFDSNLVNPMDQEGRDPCEVKKASIEPKTPTADDPDSISLSEEELITDEEIVESIYDSLFQIILVVQLQQGSAETWCFDDCPTPSSPAATKKVPDTCPGAPMQLSKIWRNNGSSGSGRPRRILF</sequence>
<keyword evidence="3" id="KW-0649">Protein kinase inhibitor</keyword>
<accession>A0A9W3BYI2</accession>
<evidence type="ECO:0000313" key="2">
    <source>
        <dbReference type="Proteomes" id="UP000504610"/>
    </source>
</evidence>
<keyword evidence="2" id="KW-1185">Reference proteome</keyword>
<dbReference type="RefSeq" id="XP_056844322.1">
    <property type="nucleotide sequence ID" value="XM_056988342.1"/>
</dbReference>
<dbReference type="PANTHER" id="PTHR36310">
    <property type="entry name" value="CYCLIN-DEPENDENT PROTEIN KINASE INHIBITOR SMR11"/>
    <property type="match status" value="1"/>
</dbReference>
<dbReference type="GO" id="GO:0004860">
    <property type="term" value="F:protein kinase inhibitor activity"/>
    <property type="evidence" value="ECO:0007669"/>
    <property type="project" value="UniProtKB-KW"/>
</dbReference>
<feature type="region of interest" description="Disordered" evidence="1">
    <location>
        <begin position="43"/>
        <end position="72"/>
    </location>
</feature>
<dbReference type="OrthoDB" id="777328at2759"/>
<protein>
    <submittedName>
        <fullName evidence="3">Cyclin-dependent protein kinase inhibitor SMR11 isoform X1</fullName>
    </submittedName>
</protein>